<name>H2ZQ79_CIOSA</name>
<keyword evidence="3" id="KW-1185">Reference proteome</keyword>
<keyword evidence="1" id="KW-0206">Cytoskeleton</keyword>
<keyword evidence="1" id="KW-0493">Microtubule</keyword>
<dbReference type="InterPro" id="IPR001372">
    <property type="entry name" value="Dynein_light_chain_typ-1/2"/>
</dbReference>
<dbReference type="PANTHER" id="PTHR11886:SF35">
    <property type="entry name" value="DYNEIN LIGHT CHAIN"/>
    <property type="match status" value="1"/>
</dbReference>
<dbReference type="OMA" id="THIPDHF"/>
<dbReference type="SMART" id="SM01375">
    <property type="entry name" value="Dynein_light"/>
    <property type="match status" value="1"/>
</dbReference>
<protein>
    <recommendedName>
        <fullName evidence="1">Dynein light chain</fullName>
    </recommendedName>
</protein>
<dbReference type="Proteomes" id="UP000007875">
    <property type="component" value="Unassembled WGS sequence"/>
</dbReference>
<comment type="subcellular location">
    <subcellularLocation>
        <location evidence="1">Cytoplasm</location>
        <location evidence="1">Cytoskeleton</location>
    </subcellularLocation>
</comment>
<dbReference type="GO" id="GO:0005868">
    <property type="term" value="C:cytoplasmic dynein complex"/>
    <property type="evidence" value="ECO:0007669"/>
    <property type="project" value="TreeGrafter"/>
</dbReference>
<keyword evidence="1" id="KW-0243">Dynein</keyword>
<keyword evidence="1" id="KW-0963">Cytoplasm</keyword>
<evidence type="ECO:0000313" key="3">
    <source>
        <dbReference type="Proteomes" id="UP000007875"/>
    </source>
</evidence>
<dbReference type="InterPro" id="IPR037177">
    <property type="entry name" value="DLC_sf"/>
</dbReference>
<dbReference type="STRING" id="51511.ENSCSAVP00000019745"/>
<dbReference type="GO" id="GO:0005874">
    <property type="term" value="C:microtubule"/>
    <property type="evidence" value="ECO:0007669"/>
    <property type="project" value="UniProtKB-KW"/>
</dbReference>
<sequence>NQVKAEIKKKQVSGKLEKGILNIAKHAAKHCKTDKEKAEYIKGELDEEFGGPWNVIVGKKFGGVITHIPDHFIYFNIKAVFHLIYSTRNMKGVV</sequence>
<dbReference type="GeneTree" id="ENSGT00390000004561"/>
<dbReference type="GO" id="GO:0005929">
    <property type="term" value="C:cilium"/>
    <property type="evidence" value="ECO:0007669"/>
    <property type="project" value="GOC"/>
</dbReference>
<reference evidence="3" key="1">
    <citation type="submission" date="2003-08" db="EMBL/GenBank/DDBJ databases">
        <authorList>
            <person name="Birren B."/>
            <person name="Nusbaum C."/>
            <person name="Abebe A."/>
            <person name="Abouelleil A."/>
            <person name="Adekoya E."/>
            <person name="Ait-zahra M."/>
            <person name="Allen N."/>
            <person name="Allen T."/>
            <person name="An P."/>
            <person name="Anderson M."/>
            <person name="Anderson S."/>
            <person name="Arachchi H."/>
            <person name="Armbruster J."/>
            <person name="Bachantsang P."/>
            <person name="Baldwin J."/>
            <person name="Barry A."/>
            <person name="Bayul T."/>
            <person name="Blitshsteyn B."/>
            <person name="Bloom T."/>
            <person name="Blye J."/>
            <person name="Boguslavskiy L."/>
            <person name="Borowsky M."/>
            <person name="Boukhgalter B."/>
            <person name="Brunache A."/>
            <person name="Butler J."/>
            <person name="Calixte N."/>
            <person name="Calvo S."/>
            <person name="Camarata J."/>
            <person name="Campo K."/>
            <person name="Chang J."/>
            <person name="Cheshatsang Y."/>
            <person name="Citroen M."/>
            <person name="Collymore A."/>
            <person name="Considine T."/>
            <person name="Cook A."/>
            <person name="Cooke P."/>
            <person name="Corum B."/>
            <person name="Cuomo C."/>
            <person name="David R."/>
            <person name="Dawoe T."/>
            <person name="Degray S."/>
            <person name="Dodge S."/>
            <person name="Dooley K."/>
            <person name="Dorje P."/>
            <person name="Dorjee K."/>
            <person name="Dorris L."/>
            <person name="Duffey N."/>
            <person name="Dupes A."/>
            <person name="Elkins T."/>
            <person name="Engels R."/>
            <person name="Erickson J."/>
            <person name="Farina A."/>
            <person name="Faro S."/>
            <person name="Ferreira P."/>
            <person name="Fischer H."/>
            <person name="Fitzgerald M."/>
            <person name="Foley K."/>
            <person name="Gage D."/>
            <person name="Galagan J."/>
            <person name="Gearin G."/>
            <person name="Gnerre S."/>
            <person name="Gnirke A."/>
            <person name="Goyette A."/>
            <person name="Graham J."/>
            <person name="Grandbois E."/>
            <person name="Gyaltsen K."/>
            <person name="Hafez N."/>
            <person name="Hagopian D."/>
            <person name="Hagos B."/>
            <person name="Hall J."/>
            <person name="Hatcher B."/>
            <person name="Heller A."/>
            <person name="Higgins H."/>
            <person name="Honan T."/>
            <person name="Horn A."/>
            <person name="Houde N."/>
            <person name="Hughes L."/>
            <person name="Hulme W."/>
            <person name="Husby E."/>
            <person name="Iliev I."/>
            <person name="Jaffe D."/>
            <person name="Jones C."/>
            <person name="Kamal M."/>
            <person name="Kamat A."/>
            <person name="Kamvysselis M."/>
            <person name="Karlsson E."/>
            <person name="Kells C."/>
            <person name="Kieu A."/>
            <person name="Kisner P."/>
            <person name="Kodira C."/>
            <person name="Kulbokas E."/>
            <person name="Labutti K."/>
            <person name="Lama D."/>
            <person name="Landers T."/>
            <person name="Leger J."/>
            <person name="Levine S."/>
            <person name="Lewis D."/>
            <person name="Lewis T."/>
            <person name="Lindblad-toh K."/>
            <person name="Liu X."/>
            <person name="Lokyitsang T."/>
            <person name="Lokyitsang Y."/>
            <person name="Lucien O."/>
            <person name="Lui A."/>
            <person name="Ma L.J."/>
            <person name="Mabbitt R."/>
            <person name="Macdonald J."/>
            <person name="Maclean C."/>
            <person name="Major J."/>
            <person name="Manning J."/>
            <person name="Marabella R."/>
            <person name="Maru K."/>
            <person name="Matthews C."/>
            <person name="Mauceli E."/>
            <person name="Mccarthy M."/>
            <person name="Mcdonough S."/>
            <person name="Mcghee T."/>
            <person name="Meldrim J."/>
            <person name="Meneus L."/>
            <person name="Mesirov J."/>
            <person name="Mihalev A."/>
            <person name="Mihova T."/>
            <person name="Mikkelsen T."/>
            <person name="Mlenga V."/>
            <person name="Moru K."/>
            <person name="Mozes J."/>
            <person name="Mulrain L."/>
            <person name="Munson G."/>
            <person name="Naylor J."/>
            <person name="Newes C."/>
            <person name="Nguyen C."/>
            <person name="Nguyen N."/>
            <person name="Nguyen T."/>
            <person name="Nicol R."/>
            <person name="Nielsen C."/>
            <person name="Nizzari M."/>
            <person name="Norbu C."/>
            <person name="Norbu N."/>
            <person name="O'donnell P."/>
            <person name="Okoawo O."/>
            <person name="O'leary S."/>
            <person name="Omotosho B."/>
            <person name="O'neill K."/>
            <person name="Osman S."/>
            <person name="Parker S."/>
            <person name="Perrin D."/>
            <person name="Phunkhang P."/>
            <person name="Piqani B."/>
            <person name="Purcell S."/>
            <person name="Rachupka T."/>
            <person name="Ramasamy U."/>
            <person name="Rameau R."/>
            <person name="Ray V."/>
            <person name="Raymond C."/>
            <person name="Retta R."/>
            <person name="Richardson S."/>
            <person name="Rise C."/>
            <person name="Rodriguez J."/>
            <person name="Rogers J."/>
            <person name="Rogov P."/>
            <person name="Rutman M."/>
            <person name="Schupbach R."/>
            <person name="Seaman C."/>
            <person name="Settipalli S."/>
            <person name="Sharpe T."/>
            <person name="Sheridan J."/>
            <person name="Sherpa N."/>
            <person name="Shi J."/>
            <person name="Smirnov S."/>
            <person name="Smith C."/>
            <person name="Sougnez C."/>
            <person name="Spencer B."/>
            <person name="Stalker J."/>
            <person name="Stange-thomann N."/>
            <person name="Stavropoulos S."/>
            <person name="Stetson K."/>
            <person name="Stone C."/>
            <person name="Stone S."/>
            <person name="Stubbs M."/>
            <person name="Talamas J."/>
            <person name="Tchuinga P."/>
            <person name="Tenzing P."/>
            <person name="Tesfaye S."/>
            <person name="Theodore J."/>
            <person name="Thoulutsang Y."/>
            <person name="Topham K."/>
            <person name="Towey S."/>
            <person name="Tsamla T."/>
            <person name="Tsomo N."/>
            <person name="Vallee D."/>
            <person name="Vassiliev H."/>
            <person name="Venkataraman V."/>
            <person name="Vinson J."/>
            <person name="Vo A."/>
            <person name="Wade C."/>
            <person name="Wang S."/>
            <person name="Wangchuk T."/>
            <person name="Wangdi T."/>
            <person name="Whittaker C."/>
            <person name="Wilkinson J."/>
            <person name="Wu Y."/>
            <person name="Wyman D."/>
            <person name="Yadav S."/>
            <person name="Yang S."/>
            <person name="Yang X."/>
            <person name="Yeager S."/>
            <person name="Yee E."/>
            <person name="Young G."/>
            <person name="Zainoun J."/>
            <person name="Zembeck L."/>
            <person name="Zimmer A."/>
            <person name="Zody M."/>
            <person name="Lander E."/>
        </authorList>
    </citation>
    <scope>NUCLEOTIDE SEQUENCE [LARGE SCALE GENOMIC DNA]</scope>
</reference>
<dbReference type="GO" id="GO:0035721">
    <property type="term" value="P:intraciliary retrograde transport"/>
    <property type="evidence" value="ECO:0007669"/>
    <property type="project" value="TreeGrafter"/>
</dbReference>
<dbReference type="HOGENOM" id="CLU_070944_4_2_1"/>
<dbReference type="GO" id="GO:0044458">
    <property type="term" value="P:motile cilium assembly"/>
    <property type="evidence" value="ECO:0007669"/>
    <property type="project" value="TreeGrafter"/>
</dbReference>
<proteinExistence type="inferred from homology"/>
<evidence type="ECO:0000256" key="1">
    <source>
        <dbReference type="RuleBase" id="RU365010"/>
    </source>
</evidence>
<dbReference type="eggNOG" id="KOG3430">
    <property type="taxonomic scope" value="Eukaryota"/>
</dbReference>
<comment type="similarity">
    <text evidence="1">Belongs to the dynein light chain family.</text>
</comment>
<dbReference type="Ensembl" id="ENSCSAVT00000019958.1">
    <property type="protein sequence ID" value="ENSCSAVP00000019745.1"/>
    <property type="gene ID" value="ENSCSAVG00000011580.1"/>
</dbReference>
<reference evidence="2" key="2">
    <citation type="submission" date="2025-08" db="UniProtKB">
        <authorList>
            <consortium name="Ensembl"/>
        </authorList>
    </citation>
    <scope>IDENTIFICATION</scope>
</reference>
<accession>H2ZQ79</accession>
<dbReference type="GO" id="GO:0045505">
    <property type="term" value="F:dynein intermediate chain binding"/>
    <property type="evidence" value="ECO:0007669"/>
    <property type="project" value="TreeGrafter"/>
</dbReference>
<dbReference type="SUPFAM" id="SSF54648">
    <property type="entry name" value="DLC"/>
    <property type="match status" value="1"/>
</dbReference>
<dbReference type="Gene3D" id="3.30.740.10">
    <property type="entry name" value="Protein Inhibitor Of Neuronal Nitric Oxide Synthase"/>
    <property type="match status" value="1"/>
</dbReference>
<organism evidence="2 3">
    <name type="scientific">Ciona savignyi</name>
    <name type="common">Pacific transparent sea squirt</name>
    <dbReference type="NCBI Taxonomy" id="51511"/>
    <lineage>
        <taxon>Eukaryota</taxon>
        <taxon>Metazoa</taxon>
        <taxon>Chordata</taxon>
        <taxon>Tunicata</taxon>
        <taxon>Ascidiacea</taxon>
        <taxon>Phlebobranchia</taxon>
        <taxon>Cionidae</taxon>
        <taxon>Ciona</taxon>
    </lineage>
</organism>
<dbReference type="Pfam" id="PF01221">
    <property type="entry name" value="Dynein_light"/>
    <property type="match status" value="1"/>
</dbReference>
<dbReference type="CDD" id="cd21450">
    <property type="entry name" value="DLC-like_DYNLL1-like"/>
    <property type="match status" value="1"/>
</dbReference>
<dbReference type="InParanoid" id="H2ZQ79"/>
<evidence type="ECO:0000313" key="2">
    <source>
        <dbReference type="Ensembl" id="ENSCSAVP00000019745.1"/>
    </source>
</evidence>
<reference evidence="2" key="3">
    <citation type="submission" date="2025-09" db="UniProtKB">
        <authorList>
            <consortium name="Ensembl"/>
        </authorList>
    </citation>
    <scope>IDENTIFICATION</scope>
</reference>
<dbReference type="AlphaFoldDB" id="H2ZQ79"/>
<keyword evidence="1" id="KW-0505">Motor protein</keyword>
<dbReference type="PANTHER" id="PTHR11886">
    <property type="entry name" value="DYNEIN LIGHT CHAIN"/>
    <property type="match status" value="1"/>
</dbReference>